<dbReference type="OrthoDB" id="1448121at2"/>
<dbReference type="Proteomes" id="UP000050280">
    <property type="component" value="Unassembled WGS sequence"/>
</dbReference>
<dbReference type="RefSeq" id="WP_054557636.1">
    <property type="nucleotide sequence ID" value="NZ_LDJX01000001.1"/>
</dbReference>
<dbReference type="Pfam" id="PF14059">
    <property type="entry name" value="DUF4251"/>
    <property type="match status" value="1"/>
</dbReference>
<feature type="chain" id="PRO_5006135158" description="DUF4251 domain-containing protein" evidence="1">
    <location>
        <begin position="22"/>
        <end position="182"/>
    </location>
</feature>
<comment type="caution">
    <text evidence="2">The sequence shown here is derived from an EMBL/GenBank/DDBJ whole genome shotgun (WGS) entry which is preliminary data.</text>
</comment>
<accession>A0A0P7AXD4</accession>
<evidence type="ECO:0000313" key="2">
    <source>
        <dbReference type="EMBL" id="KPM33443.1"/>
    </source>
</evidence>
<organism evidence="2 3">
    <name type="scientific">Croceitalea dokdonensis DOKDO 023</name>
    <dbReference type="NCBI Taxonomy" id="1300341"/>
    <lineage>
        <taxon>Bacteria</taxon>
        <taxon>Pseudomonadati</taxon>
        <taxon>Bacteroidota</taxon>
        <taxon>Flavobacteriia</taxon>
        <taxon>Flavobacteriales</taxon>
        <taxon>Flavobacteriaceae</taxon>
        <taxon>Croceitalea</taxon>
    </lineage>
</organism>
<gene>
    <name evidence="2" type="ORF">I595_346</name>
</gene>
<dbReference type="PROSITE" id="PS51257">
    <property type="entry name" value="PROKAR_LIPOPROTEIN"/>
    <property type="match status" value="1"/>
</dbReference>
<evidence type="ECO:0008006" key="4">
    <source>
        <dbReference type="Google" id="ProtNLM"/>
    </source>
</evidence>
<feature type="signal peptide" evidence="1">
    <location>
        <begin position="1"/>
        <end position="21"/>
    </location>
</feature>
<dbReference type="Gene3D" id="2.40.128.410">
    <property type="match status" value="1"/>
</dbReference>
<dbReference type="STRING" id="1300341.I595_346"/>
<dbReference type="AlphaFoldDB" id="A0A0P7AXD4"/>
<sequence length="182" mass="19749">MKHVFYLGTAIVLLLVSSCGANKKTTLSDQEIEAFTSKMEGAKIHFVANVANPLGTQAVNSVINSGLLPPGSNVGRIDLIGISNFLKIHGDSVSADLPYYGERQFGGGYNTTNIGITFDNAEVMTNLEFDSKKMAYRLQFQADAAAENYTVNGWLYPNGKATIFINSSQRNTIGYMGTYTVK</sequence>
<name>A0A0P7AXD4_9FLAO</name>
<keyword evidence="3" id="KW-1185">Reference proteome</keyword>
<keyword evidence="1" id="KW-0732">Signal</keyword>
<evidence type="ECO:0000256" key="1">
    <source>
        <dbReference type="SAM" id="SignalP"/>
    </source>
</evidence>
<proteinExistence type="predicted"/>
<reference evidence="2 3" key="1">
    <citation type="submission" date="2015-09" db="EMBL/GenBank/DDBJ databases">
        <title>Genome sequence of the marine flavobacterium Croceitalea dokdonensis DOKDO 023 that contains proton- and sodium-pumping rhodopsins.</title>
        <authorList>
            <person name="Kwon S.-K."/>
            <person name="Lee H.K."/>
            <person name="Kwak M.-J."/>
            <person name="Kim J.F."/>
        </authorList>
    </citation>
    <scope>NUCLEOTIDE SEQUENCE [LARGE SCALE GENOMIC DNA]</scope>
    <source>
        <strain evidence="2 3">DOKDO 023</strain>
    </source>
</reference>
<protein>
    <recommendedName>
        <fullName evidence="4">DUF4251 domain-containing protein</fullName>
    </recommendedName>
</protein>
<evidence type="ECO:0000313" key="3">
    <source>
        <dbReference type="Proteomes" id="UP000050280"/>
    </source>
</evidence>
<dbReference type="InterPro" id="IPR025347">
    <property type="entry name" value="DUF4251"/>
</dbReference>
<dbReference type="EMBL" id="LDJX01000001">
    <property type="protein sequence ID" value="KPM33443.1"/>
    <property type="molecule type" value="Genomic_DNA"/>
</dbReference>